<dbReference type="SMART" id="SM00278">
    <property type="entry name" value="HhH1"/>
    <property type="match status" value="2"/>
</dbReference>
<evidence type="ECO:0000313" key="4">
    <source>
        <dbReference type="EMBL" id="ADH63089.1"/>
    </source>
</evidence>
<keyword evidence="4" id="KW-0238">DNA-binding</keyword>
<dbReference type="STRING" id="526227.Mesil_1191"/>
<dbReference type="eggNOG" id="COG0507">
    <property type="taxonomic scope" value="Bacteria"/>
</dbReference>
<reference evidence="4 5" key="1">
    <citation type="journal article" date="2010" name="Stand. Genomic Sci.">
        <title>Complete genome sequence of Meiothermus silvanus type strain (VI-R2).</title>
        <authorList>
            <person name="Sikorski J."/>
            <person name="Tindall B.J."/>
            <person name="Lowry S."/>
            <person name="Lucas S."/>
            <person name="Nolan M."/>
            <person name="Copeland A."/>
            <person name="Glavina Del Rio T."/>
            <person name="Tice H."/>
            <person name="Cheng J.F."/>
            <person name="Han C."/>
            <person name="Pitluck S."/>
            <person name="Liolios K."/>
            <person name="Ivanova N."/>
            <person name="Mavromatis K."/>
            <person name="Mikhailova N."/>
            <person name="Pati A."/>
            <person name="Goodwin L."/>
            <person name="Chen A."/>
            <person name="Palaniappan K."/>
            <person name="Land M."/>
            <person name="Hauser L."/>
            <person name="Chang Y.J."/>
            <person name="Jeffries C.D."/>
            <person name="Rohde M."/>
            <person name="Goker M."/>
            <person name="Woyke T."/>
            <person name="Bristow J."/>
            <person name="Eisen J.A."/>
            <person name="Markowitz V."/>
            <person name="Hugenholtz P."/>
            <person name="Kyrpides N.C."/>
            <person name="Klenk H.P."/>
            <person name="Lapidus A."/>
        </authorList>
    </citation>
    <scope>NUCLEOTIDE SEQUENCE [LARGE SCALE GENOMIC DNA]</scope>
    <source>
        <strain evidence="5">ATCC 700542 / DSM 9946 / VI-R2</strain>
    </source>
</reference>
<name>D7BDT8_ALLS1</name>
<keyword evidence="5" id="KW-1185">Reference proteome</keyword>
<keyword evidence="2" id="KW-0067">ATP-binding</keyword>
<dbReference type="InterPro" id="IPR050534">
    <property type="entry name" value="Coronavir_polyprotein_1ab"/>
</dbReference>
<dbReference type="Gene3D" id="2.30.30.940">
    <property type="match status" value="1"/>
</dbReference>
<gene>
    <name evidence="4" type="ordered locus">Mesil_1191</name>
</gene>
<dbReference type="PANTHER" id="PTHR43788:SF6">
    <property type="entry name" value="DNA HELICASE B"/>
    <property type="match status" value="1"/>
</dbReference>
<dbReference type="Pfam" id="PF13538">
    <property type="entry name" value="UvrD_C_2"/>
    <property type="match status" value="1"/>
</dbReference>
<dbReference type="InterPro" id="IPR027417">
    <property type="entry name" value="P-loop_NTPase"/>
</dbReference>
<proteinExistence type="predicted"/>
<dbReference type="InterPro" id="IPR027785">
    <property type="entry name" value="UvrD-like_helicase_C"/>
</dbReference>
<dbReference type="KEGG" id="msv:Mesil_1191"/>
<dbReference type="OrthoDB" id="9763659at2"/>
<accession>D7BDT8</accession>
<dbReference type="GO" id="GO:0006281">
    <property type="term" value="P:DNA repair"/>
    <property type="evidence" value="ECO:0007669"/>
    <property type="project" value="InterPro"/>
</dbReference>
<feature type="domain" description="Helix-hairpin-helix DNA-binding motif class 1" evidence="3">
    <location>
        <begin position="4"/>
        <end position="23"/>
    </location>
</feature>
<dbReference type="GO" id="GO:0005524">
    <property type="term" value="F:ATP binding"/>
    <property type="evidence" value="ECO:0007669"/>
    <property type="project" value="UniProtKB-KW"/>
</dbReference>
<evidence type="ECO:0000313" key="5">
    <source>
        <dbReference type="Proteomes" id="UP000001916"/>
    </source>
</evidence>
<dbReference type="InterPro" id="IPR029493">
    <property type="entry name" value="RecD2-like_HHH"/>
</dbReference>
<dbReference type="SUPFAM" id="SSF47781">
    <property type="entry name" value="RuvA domain 2-like"/>
    <property type="match status" value="1"/>
</dbReference>
<dbReference type="HOGENOM" id="CLU_472348_0_0_0"/>
<sequence length="577" mass="64571">MDHSKLTKLTGVGPALAERIANHFGSEAEALAALSENPYRLMEVEGIGFRRADCIAQAHFGISPDDPIRHGYGNDWVLRQAGGRMPLDLYQARRMEIGLFDRRYELWGAFCDILLEPDLQDSPEFAQYVWLEPELRAEQSLARFLVKATRPTTNPFIMPNGIPTYLNEAQVNAVLKMSCPGFVPALCVTGGAGTGKTTVIAEAVRRLGAGAARIMTFTGKAAQRVRQALAGRGCEDFAEVSTLHRGLDYKPGEGFRRERFTESVVIIDEASMVPNWLLAQVVTRLEPLATLVLVGDVAQLPPIDAGFPFKDFIDAGVHTVTLTQNYRQENQREIFELAEAVRTRALQPPPLHASICATNLSAYEFNYWCEALLDPDQLPPLLDWQAITYRNADRERINLELQKIFNPHGGKAFEYWPRALPKEERKPITVKTGDKIAVRANVYSLEVMNGQTGIVRDVKLDRETYEPVSVIVEIEGRSVEVPLELAPDLLELGYCITTHKAQGSGWKEVFILQPGAVGFDSRRWWYTAISRAEEQLAILTQMGTRTWWANATKPMPFEPSSLLARFQRYASQPVGVR</sequence>
<dbReference type="PANTHER" id="PTHR43788">
    <property type="entry name" value="DNA2/NAM7 HELICASE FAMILY MEMBER"/>
    <property type="match status" value="1"/>
</dbReference>
<evidence type="ECO:0000259" key="3">
    <source>
        <dbReference type="SMART" id="SM00278"/>
    </source>
</evidence>
<dbReference type="Proteomes" id="UP000001916">
    <property type="component" value="Chromosome"/>
</dbReference>
<dbReference type="InterPro" id="IPR003583">
    <property type="entry name" value="Hlx-hairpin-Hlx_DNA-bd_motif"/>
</dbReference>
<dbReference type="AlphaFoldDB" id="D7BDT8"/>
<dbReference type="RefSeq" id="WP_013157666.1">
    <property type="nucleotide sequence ID" value="NC_014212.1"/>
</dbReference>
<dbReference type="Pfam" id="PF13604">
    <property type="entry name" value="AAA_30"/>
    <property type="match status" value="1"/>
</dbReference>
<dbReference type="CDD" id="cd18809">
    <property type="entry name" value="SF1_C_RecD"/>
    <property type="match status" value="1"/>
</dbReference>
<dbReference type="GO" id="GO:0003678">
    <property type="term" value="F:DNA helicase activity"/>
    <property type="evidence" value="ECO:0007669"/>
    <property type="project" value="UniProtKB-ARBA"/>
</dbReference>
<evidence type="ECO:0000256" key="1">
    <source>
        <dbReference type="ARBA" id="ARBA00022741"/>
    </source>
</evidence>
<dbReference type="InterPro" id="IPR010994">
    <property type="entry name" value="RuvA_2-like"/>
</dbReference>
<dbReference type="SUPFAM" id="SSF52540">
    <property type="entry name" value="P-loop containing nucleoside triphosphate hydrolases"/>
    <property type="match status" value="1"/>
</dbReference>
<evidence type="ECO:0000256" key="2">
    <source>
        <dbReference type="ARBA" id="ARBA00022840"/>
    </source>
</evidence>
<dbReference type="GO" id="GO:0003677">
    <property type="term" value="F:DNA binding"/>
    <property type="evidence" value="ECO:0007669"/>
    <property type="project" value="UniProtKB-KW"/>
</dbReference>
<dbReference type="Gene3D" id="1.10.150.20">
    <property type="entry name" value="5' to 3' exonuclease, C-terminal subdomain"/>
    <property type="match status" value="1"/>
</dbReference>
<keyword evidence="1" id="KW-0547">Nucleotide-binding</keyword>
<dbReference type="Pfam" id="PF14490">
    <property type="entry name" value="HHH_RecD2"/>
    <property type="match status" value="1"/>
</dbReference>
<feature type="domain" description="Helix-hairpin-helix DNA-binding motif class 1" evidence="3">
    <location>
        <begin position="39"/>
        <end position="58"/>
    </location>
</feature>
<protein>
    <submittedName>
        <fullName evidence="4">Helix-hairpin-helix DNA-binding class 1</fullName>
    </submittedName>
</protein>
<organism evidence="4 5">
    <name type="scientific">Allomeiothermus silvanus (strain ATCC 700542 / DSM 9946 / NBRC 106475 / NCIMB 13440 / VI-R2)</name>
    <name type="common">Thermus silvanus</name>
    <dbReference type="NCBI Taxonomy" id="526227"/>
    <lineage>
        <taxon>Bacteria</taxon>
        <taxon>Thermotogati</taxon>
        <taxon>Deinococcota</taxon>
        <taxon>Deinococci</taxon>
        <taxon>Thermales</taxon>
        <taxon>Thermaceae</taxon>
        <taxon>Allomeiothermus</taxon>
    </lineage>
</organism>
<dbReference type="EMBL" id="CP002042">
    <property type="protein sequence ID" value="ADH63089.1"/>
    <property type="molecule type" value="Genomic_DNA"/>
</dbReference>
<dbReference type="Gene3D" id="3.40.50.300">
    <property type="entry name" value="P-loop containing nucleotide triphosphate hydrolases"/>
    <property type="match status" value="2"/>
</dbReference>